<name>A0A154PIN9_DUFNO</name>
<organism evidence="2 3">
    <name type="scientific">Dufourea novaeangliae</name>
    <name type="common">Sweat bee</name>
    <dbReference type="NCBI Taxonomy" id="178035"/>
    <lineage>
        <taxon>Eukaryota</taxon>
        <taxon>Metazoa</taxon>
        <taxon>Ecdysozoa</taxon>
        <taxon>Arthropoda</taxon>
        <taxon>Hexapoda</taxon>
        <taxon>Insecta</taxon>
        <taxon>Pterygota</taxon>
        <taxon>Neoptera</taxon>
        <taxon>Endopterygota</taxon>
        <taxon>Hymenoptera</taxon>
        <taxon>Apocrita</taxon>
        <taxon>Aculeata</taxon>
        <taxon>Apoidea</taxon>
        <taxon>Anthophila</taxon>
        <taxon>Halictidae</taxon>
        <taxon>Rophitinae</taxon>
        <taxon>Dufourea</taxon>
    </lineage>
</organism>
<proteinExistence type="predicted"/>
<dbReference type="Proteomes" id="UP000076502">
    <property type="component" value="Unassembled WGS sequence"/>
</dbReference>
<feature type="region of interest" description="Disordered" evidence="1">
    <location>
        <begin position="1"/>
        <end position="22"/>
    </location>
</feature>
<dbReference type="AlphaFoldDB" id="A0A154PIN9"/>
<protein>
    <submittedName>
        <fullName evidence="2">Uncharacterized protein</fullName>
    </submittedName>
</protein>
<evidence type="ECO:0000313" key="2">
    <source>
        <dbReference type="EMBL" id="KZC11731.1"/>
    </source>
</evidence>
<evidence type="ECO:0000256" key="1">
    <source>
        <dbReference type="SAM" id="MobiDB-lite"/>
    </source>
</evidence>
<reference evidence="2 3" key="1">
    <citation type="submission" date="2015-07" db="EMBL/GenBank/DDBJ databases">
        <title>The genome of Dufourea novaeangliae.</title>
        <authorList>
            <person name="Pan H."/>
            <person name="Kapheim K."/>
        </authorList>
    </citation>
    <scope>NUCLEOTIDE SEQUENCE [LARGE SCALE GENOMIC DNA]</scope>
    <source>
        <strain evidence="2">0120121106</strain>
        <tissue evidence="2">Whole body</tissue>
    </source>
</reference>
<accession>A0A154PIN9</accession>
<dbReference type="EMBL" id="KQ434926">
    <property type="protein sequence ID" value="KZC11731.1"/>
    <property type="molecule type" value="Genomic_DNA"/>
</dbReference>
<feature type="compositionally biased region" description="Basic and acidic residues" evidence="1">
    <location>
        <begin position="1"/>
        <end position="14"/>
    </location>
</feature>
<keyword evidence="3" id="KW-1185">Reference proteome</keyword>
<sequence length="60" mass="6793">MKLVPERPRFRPTRDPLLGEASPEVYLPDEGRARNFQQVSNSQRSVFGNSTTLIPTCKTC</sequence>
<evidence type="ECO:0000313" key="3">
    <source>
        <dbReference type="Proteomes" id="UP000076502"/>
    </source>
</evidence>
<gene>
    <name evidence="2" type="ORF">WN55_03571</name>
</gene>